<dbReference type="PANTHER" id="PTHR16305">
    <property type="entry name" value="TESTICULAR SOLUBLE ADENYLYL CYCLASE"/>
    <property type="match status" value="1"/>
</dbReference>
<dbReference type="InterPro" id="IPR016032">
    <property type="entry name" value="Sig_transdc_resp-reg_C-effctor"/>
</dbReference>
<proteinExistence type="predicted"/>
<dbReference type="EMBL" id="BAAALT010000076">
    <property type="protein sequence ID" value="GAA1805215.1"/>
    <property type="molecule type" value="Genomic_DNA"/>
</dbReference>
<sequence length="955" mass="99874">MPPAVTEPPLQEREEHLGHLTDAALATNSDTGGKIIVLEGPAGIGKTRLLAELRDQLRLRGRRVVLARGSSLEKDFAYGVVRQLFEPMLATEAAGPCRPDLLTGAAAQAASVFRVGATAPVGDLAVLHGLYRLVVNACAEGPLAVLIDDLQHVDRPTLRLLAYLQPRLDGLPLTLILALTSGAPAPDALTEILHQPATTFLRPQPLRPRGAGAVLGAIFGTRPDDAFVTACHQSTGGNPLLLTELARGCIEQHIEPVAANADGVGGVRLPALVSRVAARLDALAPEVVAVAHAVALLSEESDLPTVAAVAGVTVETAAFAADPLVRGQLLARSTDTGRLSYPHQLLRASAYEHLGPEGRTRGHRAAAVHLASVGAEPELVAAHILRVPPTEAPDAVGHLRRAAETALGRGAPDVAHTYLGRALSEVTDAGTRAPLLDQLADVAMHTDVAAAARYGEQALALEPSAAGRATIGLRLGEARLFQGDIAGAVGAWRQARAALAEADGSPGLTGLGSALDAYLVNVTVVEPDQLHLMDEVTQQATNGSPPTVGDRALDCVLALRAAFEARPEAAALAVRGLSDGLLVRQGTGDSPLVCGWLALLAAENERAAASIDHARREVYRQGSVRAYGPVHAFAALDELWRGNLADAEREARSAVEAVERSGVRLGRPFVGPFLADILAERGDLPGARAALAWAGLPEEPPRGGPMYFYADTRARLLRRTVGGERAQAAALDAGRLFGWFGGDNPAIMPWRTEAARTLRQLGRVDEAAELALAEVDVARRWGAPRPIGRALRVAGVVLGPYDGFELLTEAVDVLAGSLARLEYAKALVDLAAAASERGQRGWARELLDTAAELAAQCDCPPLLARVDAVLATLGGRPAVQPGAAVVLTTSERRVAELAATGMSNRDIAESLFVTPKTVELHLTNTYRKLHISGRVGLAAALTARGARAAVAGPSR</sequence>
<dbReference type="SMART" id="SM00421">
    <property type="entry name" value="HTH_LUXR"/>
    <property type="match status" value="1"/>
</dbReference>
<dbReference type="RefSeq" id="WP_344130936.1">
    <property type="nucleotide sequence ID" value="NZ_BAAALT010000076.1"/>
</dbReference>
<name>A0ABN2M0D6_9ACTN</name>
<keyword evidence="5" id="KW-1185">Reference proteome</keyword>
<dbReference type="InterPro" id="IPR041664">
    <property type="entry name" value="AAA_16"/>
</dbReference>
<dbReference type="InterPro" id="IPR036388">
    <property type="entry name" value="WH-like_DNA-bd_sf"/>
</dbReference>
<dbReference type="CDD" id="cd06170">
    <property type="entry name" value="LuxR_C_like"/>
    <property type="match status" value="1"/>
</dbReference>
<comment type="caution">
    <text evidence="4">The sequence shown here is derived from an EMBL/GenBank/DDBJ whole genome shotgun (WGS) entry which is preliminary data.</text>
</comment>
<evidence type="ECO:0000259" key="3">
    <source>
        <dbReference type="PROSITE" id="PS50043"/>
    </source>
</evidence>
<dbReference type="PANTHER" id="PTHR16305:SF35">
    <property type="entry name" value="TRANSCRIPTIONAL ACTIVATOR DOMAIN"/>
    <property type="match status" value="1"/>
</dbReference>
<dbReference type="PRINTS" id="PR00038">
    <property type="entry name" value="HTHLUXR"/>
</dbReference>
<evidence type="ECO:0000256" key="1">
    <source>
        <dbReference type="ARBA" id="ARBA00022741"/>
    </source>
</evidence>
<dbReference type="Pfam" id="PF13191">
    <property type="entry name" value="AAA_16"/>
    <property type="match status" value="1"/>
</dbReference>
<dbReference type="InterPro" id="IPR011990">
    <property type="entry name" value="TPR-like_helical_dom_sf"/>
</dbReference>
<evidence type="ECO:0000313" key="4">
    <source>
        <dbReference type="EMBL" id="GAA1805215.1"/>
    </source>
</evidence>
<organism evidence="4 5">
    <name type="scientific">Luedemannella flava</name>
    <dbReference type="NCBI Taxonomy" id="349316"/>
    <lineage>
        <taxon>Bacteria</taxon>
        <taxon>Bacillati</taxon>
        <taxon>Actinomycetota</taxon>
        <taxon>Actinomycetes</taxon>
        <taxon>Micromonosporales</taxon>
        <taxon>Micromonosporaceae</taxon>
        <taxon>Luedemannella</taxon>
    </lineage>
</organism>
<evidence type="ECO:0000313" key="5">
    <source>
        <dbReference type="Proteomes" id="UP001500218"/>
    </source>
</evidence>
<dbReference type="Proteomes" id="UP001500218">
    <property type="component" value="Unassembled WGS sequence"/>
</dbReference>
<dbReference type="SUPFAM" id="SSF48452">
    <property type="entry name" value="TPR-like"/>
    <property type="match status" value="1"/>
</dbReference>
<protein>
    <recommendedName>
        <fullName evidence="3">HTH luxR-type domain-containing protein</fullName>
    </recommendedName>
</protein>
<dbReference type="Pfam" id="PF00196">
    <property type="entry name" value="GerE"/>
    <property type="match status" value="1"/>
</dbReference>
<dbReference type="InterPro" id="IPR000792">
    <property type="entry name" value="Tscrpt_reg_LuxR_C"/>
</dbReference>
<dbReference type="PROSITE" id="PS00622">
    <property type="entry name" value="HTH_LUXR_1"/>
    <property type="match status" value="1"/>
</dbReference>
<gene>
    <name evidence="4" type="ORF">GCM10009682_28820</name>
</gene>
<feature type="domain" description="HTH luxR-type" evidence="3">
    <location>
        <begin position="880"/>
        <end position="945"/>
    </location>
</feature>
<evidence type="ECO:0000256" key="2">
    <source>
        <dbReference type="ARBA" id="ARBA00022840"/>
    </source>
</evidence>
<keyword evidence="1" id="KW-0547">Nucleotide-binding</keyword>
<dbReference type="SUPFAM" id="SSF52540">
    <property type="entry name" value="P-loop containing nucleoside triphosphate hydrolases"/>
    <property type="match status" value="1"/>
</dbReference>
<dbReference type="InterPro" id="IPR027417">
    <property type="entry name" value="P-loop_NTPase"/>
</dbReference>
<keyword evidence="2" id="KW-0067">ATP-binding</keyword>
<dbReference type="Gene3D" id="1.10.10.10">
    <property type="entry name" value="Winged helix-like DNA-binding domain superfamily/Winged helix DNA-binding domain"/>
    <property type="match status" value="1"/>
</dbReference>
<reference evidence="4 5" key="1">
    <citation type="journal article" date="2019" name="Int. J. Syst. Evol. Microbiol.">
        <title>The Global Catalogue of Microorganisms (GCM) 10K type strain sequencing project: providing services to taxonomists for standard genome sequencing and annotation.</title>
        <authorList>
            <consortium name="The Broad Institute Genomics Platform"/>
            <consortium name="The Broad Institute Genome Sequencing Center for Infectious Disease"/>
            <person name="Wu L."/>
            <person name="Ma J."/>
        </authorList>
    </citation>
    <scope>NUCLEOTIDE SEQUENCE [LARGE SCALE GENOMIC DNA]</scope>
    <source>
        <strain evidence="4 5">JCM 13250</strain>
    </source>
</reference>
<dbReference type="SUPFAM" id="SSF46894">
    <property type="entry name" value="C-terminal effector domain of the bipartite response regulators"/>
    <property type="match status" value="1"/>
</dbReference>
<dbReference type="PROSITE" id="PS50043">
    <property type="entry name" value="HTH_LUXR_2"/>
    <property type="match status" value="1"/>
</dbReference>
<accession>A0ABN2M0D6</accession>
<dbReference type="Gene3D" id="3.40.50.300">
    <property type="entry name" value="P-loop containing nucleotide triphosphate hydrolases"/>
    <property type="match status" value="1"/>
</dbReference>